<gene>
    <name evidence="2" type="ORF">SAMN02745751_01427</name>
</gene>
<keyword evidence="3" id="KW-1185">Reference proteome</keyword>
<dbReference type="PANTHER" id="PTHR37694:SF1">
    <property type="entry name" value="SLR8022 PROTEIN"/>
    <property type="match status" value="1"/>
</dbReference>
<dbReference type="PANTHER" id="PTHR37694">
    <property type="entry name" value="SLR8022 PROTEIN"/>
    <property type="match status" value="1"/>
</dbReference>
<dbReference type="Proteomes" id="UP000184052">
    <property type="component" value="Unassembled WGS sequence"/>
</dbReference>
<dbReference type="InterPro" id="IPR014710">
    <property type="entry name" value="RmlC-like_jellyroll"/>
</dbReference>
<dbReference type="EMBL" id="FQZL01000008">
    <property type="protein sequence ID" value="SHI95142.1"/>
    <property type="molecule type" value="Genomic_DNA"/>
</dbReference>
<evidence type="ECO:0000313" key="3">
    <source>
        <dbReference type="Proteomes" id="UP000184052"/>
    </source>
</evidence>
<dbReference type="RefSeq" id="WP_073048893.1">
    <property type="nucleotide sequence ID" value="NZ_FQZL01000008.1"/>
</dbReference>
<evidence type="ECO:0000259" key="1">
    <source>
        <dbReference type="Pfam" id="PF07883"/>
    </source>
</evidence>
<dbReference type="Gene3D" id="2.60.120.10">
    <property type="entry name" value="Jelly Rolls"/>
    <property type="match status" value="1"/>
</dbReference>
<feature type="domain" description="Cupin type-2" evidence="1">
    <location>
        <begin position="41"/>
        <end position="109"/>
    </location>
</feature>
<organism evidence="2 3">
    <name type="scientific">Dethiosulfatibacter aminovorans DSM 17477</name>
    <dbReference type="NCBI Taxonomy" id="1121476"/>
    <lineage>
        <taxon>Bacteria</taxon>
        <taxon>Bacillati</taxon>
        <taxon>Bacillota</taxon>
        <taxon>Tissierellia</taxon>
        <taxon>Dethiosulfatibacter</taxon>
    </lineage>
</organism>
<dbReference type="Pfam" id="PF07883">
    <property type="entry name" value="Cupin_2"/>
    <property type="match status" value="1"/>
</dbReference>
<name>A0A1M6FBU3_9FIRM</name>
<proteinExistence type="predicted"/>
<sequence length="115" mass="13260">MIIGHKDDIEFVITQDPSVKGVAMKKIIGAEEGWDDYVMRIVKLEPNGNSFDHKHPWPHINYYIKGKGILTMEGEEFEVKEGGYTFVPAGKQHQWRNESDEVFEFICIVPKEGHQ</sequence>
<dbReference type="OrthoDB" id="9814553at2"/>
<dbReference type="AlphaFoldDB" id="A0A1M6FBU3"/>
<dbReference type="SUPFAM" id="SSF51182">
    <property type="entry name" value="RmlC-like cupins"/>
    <property type="match status" value="1"/>
</dbReference>
<protein>
    <submittedName>
        <fullName evidence="2">Cupin domain protein</fullName>
    </submittedName>
</protein>
<reference evidence="2 3" key="1">
    <citation type="submission" date="2016-11" db="EMBL/GenBank/DDBJ databases">
        <authorList>
            <person name="Jaros S."/>
            <person name="Januszkiewicz K."/>
            <person name="Wedrychowicz H."/>
        </authorList>
    </citation>
    <scope>NUCLEOTIDE SEQUENCE [LARGE SCALE GENOMIC DNA]</scope>
    <source>
        <strain evidence="2 3">DSM 17477</strain>
    </source>
</reference>
<dbReference type="InterPro" id="IPR011051">
    <property type="entry name" value="RmlC_Cupin_sf"/>
</dbReference>
<evidence type="ECO:0000313" key="2">
    <source>
        <dbReference type="EMBL" id="SHI95142.1"/>
    </source>
</evidence>
<dbReference type="CDD" id="cd02222">
    <property type="entry name" value="cupin_TM1459-like"/>
    <property type="match status" value="1"/>
</dbReference>
<dbReference type="STRING" id="1121476.SAMN02745751_01427"/>
<dbReference type="InterPro" id="IPR013096">
    <property type="entry name" value="Cupin_2"/>
</dbReference>
<accession>A0A1M6FBU3</accession>